<keyword evidence="6" id="KW-1185">Reference proteome</keyword>
<protein>
    <submittedName>
        <fullName evidence="5">RND transporter MFP subunit</fullName>
    </submittedName>
</protein>
<organism evidence="5 6">
    <name type="scientific">Porphyromonas cangingivalis</name>
    <dbReference type="NCBI Taxonomy" id="36874"/>
    <lineage>
        <taxon>Bacteria</taxon>
        <taxon>Pseudomonadati</taxon>
        <taxon>Bacteroidota</taxon>
        <taxon>Bacteroidia</taxon>
        <taxon>Bacteroidales</taxon>
        <taxon>Porphyromonadaceae</taxon>
        <taxon>Porphyromonas</taxon>
    </lineage>
</organism>
<dbReference type="Gene3D" id="1.10.287.470">
    <property type="entry name" value="Helix hairpin bin"/>
    <property type="match status" value="1"/>
</dbReference>
<dbReference type="EMBL" id="JQJD01000043">
    <property type="protein sequence ID" value="KGN80253.1"/>
    <property type="molecule type" value="Genomic_DNA"/>
</dbReference>
<dbReference type="GO" id="GO:0060003">
    <property type="term" value="P:copper ion export"/>
    <property type="evidence" value="ECO:0007669"/>
    <property type="project" value="TreeGrafter"/>
</dbReference>
<dbReference type="GO" id="GO:0016020">
    <property type="term" value="C:membrane"/>
    <property type="evidence" value="ECO:0007669"/>
    <property type="project" value="InterPro"/>
</dbReference>
<dbReference type="Proteomes" id="UP000030125">
    <property type="component" value="Unassembled WGS sequence"/>
</dbReference>
<comment type="caution">
    <text evidence="5">The sequence shown here is derived from an EMBL/GenBank/DDBJ whole genome shotgun (WGS) entry which is preliminary data.</text>
</comment>
<dbReference type="Gene3D" id="2.40.30.170">
    <property type="match status" value="1"/>
</dbReference>
<comment type="similarity">
    <text evidence="1">Belongs to the membrane fusion protein (MFP) (TC 8.A.1) family.</text>
</comment>
<evidence type="ECO:0000256" key="3">
    <source>
        <dbReference type="SAM" id="MobiDB-lite"/>
    </source>
</evidence>
<feature type="compositionally biased region" description="Basic and acidic residues" evidence="3">
    <location>
        <begin position="36"/>
        <end position="66"/>
    </location>
</feature>
<evidence type="ECO:0000313" key="5">
    <source>
        <dbReference type="EMBL" id="KGN80253.1"/>
    </source>
</evidence>
<dbReference type="InterPro" id="IPR051909">
    <property type="entry name" value="MFP_Cation_Efflux"/>
</dbReference>
<gene>
    <name evidence="5" type="ORF">HQ35_06070</name>
</gene>
<name>A0A0A2EMV6_PORCN</name>
<dbReference type="STRING" id="36874.HQ34_00785"/>
<dbReference type="SUPFAM" id="SSF111369">
    <property type="entry name" value="HlyD-like secretion proteins"/>
    <property type="match status" value="1"/>
</dbReference>
<dbReference type="GO" id="GO:0022857">
    <property type="term" value="F:transmembrane transporter activity"/>
    <property type="evidence" value="ECO:0007669"/>
    <property type="project" value="InterPro"/>
</dbReference>
<reference evidence="5 6" key="1">
    <citation type="submission" date="2014-08" db="EMBL/GenBank/DDBJ databases">
        <title>Porphyromonas cangingivalis strain:COT-109_OH1386 Genome sequencing.</title>
        <authorList>
            <person name="Wallis C."/>
            <person name="Deusch O."/>
            <person name="O'Flynn C."/>
            <person name="Davis I."/>
            <person name="Jospin G."/>
            <person name="Darling A.E."/>
            <person name="Coil D.A."/>
            <person name="Alexiev A."/>
            <person name="Horsfall A."/>
            <person name="Kirkwood N."/>
            <person name="Harris S."/>
            <person name="Eisen J.A."/>
        </authorList>
    </citation>
    <scope>NUCLEOTIDE SEQUENCE [LARGE SCALE GENOMIC DNA]</scope>
    <source>
        <strain evidence="6">COT-109 OH1386</strain>
    </source>
</reference>
<keyword evidence="2" id="KW-0813">Transport</keyword>
<feature type="domain" description="CzcB-like C-terminal circularly permuted SH3-like" evidence="4">
    <location>
        <begin position="339"/>
        <end position="399"/>
    </location>
</feature>
<proteinExistence type="inferred from homology"/>
<accession>A0A0A2EMV6</accession>
<sequence>MKTYTLTLLTALGIIMTGCNSSSGKLSDATHTSVTDAHEHDHDHDHDHSKEHEHSHDHDEGNCDHNHEEIDLTDAIEFSEAQAELIGLETETVTRGDFACVIKTSGQILPAQGDEITVVATSNGIVSFPHKSLTEGASIQAGQSLVTISGKKLLDGDPFVRAKAEYETALKEYERAEGLVQDKIISTKDFEQIRLRYETAKNAYQGQSATATPHGVVITAPISGFLKNRLVSHGEYVSVGQAIATVSQNRKLHLRAEVSERHYKAIRGISGANFRPSYDEEVYRLADLNGRLLSHGKDVGQSSFLIPVTFEFDNIGADFVPGSFAEVYLLGGSLSDVLSVPMSAITEEQGLHFVYVRLNEGHYRKLEVTLGQCDGNRVHILSGLNEGDEVVTRGVYQVKLAATSSVIPHGHSH</sequence>
<dbReference type="Pfam" id="PF25975">
    <property type="entry name" value="CzcB_C"/>
    <property type="match status" value="1"/>
</dbReference>
<dbReference type="PANTHER" id="PTHR30097:SF4">
    <property type="entry name" value="SLR6042 PROTEIN"/>
    <property type="match status" value="1"/>
</dbReference>
<evidence type="ECO:0000313" key="6">
    <source>
        <dbReference type="Proteomes" id="UP000030125"/>
    </source>
</evidence>
<dbReference type="AlphaFoldDB" id="A0A0A2EMV6"/>
<dbReference type="GO" id="GO:0030313">
    <property type="term" value="C:cell envelope"/>
    <property type="evidence" value="ECO:0007669"/>
    <property type="project" value="TreeGrafter"/>
</dbReference>
<evidence type="ECO:0000259" key="4">
    <source>
        <dbReference type="Pfam" id="PF25975"/>
    </source>
</evidence>
<dbReference type="Gene3D" id="2.40.420.20">
    <property type="match status" value="1"/>
</dbReference>
<dbReference type="eggNOG" id="COG0845">
    <property type="taxonomic scope" value="Bacteria"/>
</dbReference>
<dbReference type="Gene3D" id="2.40.50.100">
    <property type="match status" value="1"/>
</dbReference>
<dbReference type="PROSITE" id="PS51257">
    <property type="entry name" value="PROKAR_LIPOPROTEIN"/>
    <property type="match status" value="1"/>
</dbReference>
<dbReference type="OrthoDB" id="9809068at2"/>
<feature type="compositionally biased region" description="Polar residues" evidence="3">
    <location>
        <begin position="23"/>
        <end position="35"/>
    </location>
</feature>
<dbReference type="InterPro" id="IPR058649">
    <property type="entry name" value="CzcB_C"/>
</dbReference>
<dbReference type="InterPro" id="IPR006143">
    <property type="entry name" value="RND_pump_MFP"/>
</dbReference>
<dbReference type="PANTHER" id="PTHR30097">
    <property type="entry name" value="CATION EFFLUX SYSTEM PROTEIN CUSB"/>
    <property type="match status" value="1"/>
</dbReference>
<dbReference type="RefSeq" id="WP_036851755.1">
    <property type="nucleotide sequence ID" value="NZ_JQJD01000043.1"/>
</dbReference>
<dbReference type="NCBIfam" id="TIGR01730">
    <property type="entry name" value="RND_mfp"/>
    <property type="match status" value="1"/>
</dbReference>
<evidence type="ECO:0000256" key="1">
    <source>
        <dbReference type="ARBA" id="ARBA00009477"/>
    </source>
</evidence>
<evidence type="ECO:0000256" key="2">
    <source>
        <dbReference type="ARBA" id="ARBA00022448"/>
    </source>
</evidence>
<feature type="region of interest" description="Disordered" evidence="3">
    <location>
        <begin position="23"/>
        <end position="66"/>
    </location>
</feature>
<dbReference type="GO" id="GO:0015679">
    <property type="term" value="P:plasma membrane copper ion transport"/>
    <property type="evidence" value="ECO:0007669"/>
    <property type="project" value="TreeGrafter"/>
</dbReference>